<dbReference type="SUPFAM" id="SSF46785">
    <property type="entry name" value="Winged helix' DNA-binding domain"/>
    <property type="match status" value="1"/>
</dbReference>
<evidence type="ECO:0000313" key="10">
    <source>
        <dbReference type="Proteomes" id="UP000217726"/>
    </source>
</evidence>
<keyword evidence="5" id="KW-0408">Iron</keyword>
<dbReference type="Proteomes" id="UP000295404">
    <property type="component" value="Unassembled WGS sequence"/>
</dbReference>
<sequence>MSVGKRKSRIIYGPILSRRLGRSLGVDVIRNPSSRKNCNFDCVYCQLGPVTDKIQSPEDAVGCVTCSEVVEGIRHYHRSIEDIDYITFSGTCEPTLNLWVGEMIDGIRDISDVPICVITNSSLVGRKDVRQNLAKADLVVATLVSGYEDTFQNINRPASGIHLEEVIEGLAALSLMDGCKLSIEAMFVESNEFPGNSSDREISRLVEVLEYIDPDEVEVLTVTRPPAESSLHAVDEKRLKEIASYFDGKFGRNKVRLVLQGIKRGRSVLKHENIEEEVYDLILRRPCTAAQVLTSLGIEENTLSPILEKLENKSKIEPVREGRYCYYRAL</sequence>
<accession>A0A285EXL7</accession>
<dbReference type="SUPFAM" id="SSF102114">
    <property type="entry name" value="Radical SAM enzymes"/>
    <property type="match status" value="1"/>
</dbReference>
<reference evidence="10" key="1">
    <citation type="submission" date="2017-09" db="EMBL/GenBank/DDBJ databases">
        <authorList>
            <person name="Varghese N."/>
            <person name="Submissions S."/>
        </authorList>
    </citation>
    <scope>NUCLEOTIDE SEQUENCE [LARGE SCALE GENOMIC DNA]</scope>
    <source>
        <strain evidence="10">WG-1MB</strain>
    </source>
</reference>
<evidence type="ECO:0000313" key="8">
    <source>
        <dbReference type="EMBL" id="SNY03792.1"/>
    </source>
</evidence>
<keyword evidence="10" id="KW-1185">Reference proteome</keyword>
<protein>
    <submittedName>
        <fullName evidence="9">Wyosine [tRNA(Phe)-imidazoG37] synthetase (Radical SAM superfamily)</fullName>
    </submittedName>
    <submittedName>
        <fullName evidence="8">Wyosine [tRNA(Phe)-imidazoG37] synthetase, radical SAM superfamily</fullName>
    </submittedName>
</protein>
<dbReference type="InterPro" id="IPR007197">
    <property type="entry name" value="rSAM"/>
</dbReference>
<evidence type="ECO:0000313" key="9">
    <source>
        <dbReference type="EMBL" id="TCL12707.1"/>
    </source>
</evidence>
<dbReference type="PANTHER" id="PTHR43787:SF11">
    <property type="entry name" value="UPF0026 PROTEIN SLR1464"/>
    <property type="match status" value="1"/>
</dbReference>
<dbReference type="PANTHER" id="PTHR43787">
    <property type="entry name" value="FEMO COFACTOR BIOSYNTHESIS PROTEIN NIFB-RELATED"/>
    <property type="match status" value="1"/>
</dbReference>
<dbReference type="EMBL" id="SMMS01000001">
    <property type="protein sequence ID" value="TCL12707.1"/>
    <property type="molecule type" value="Genomic_DNA"/>
</dbReference>
<dbReference type="SFLD" id="SFLDG01083">
    <property type="entry name" value="Uncharacterised_Radical_SAM_Su"/>
    <property type="match status" value="1"/>
</dbReference>
<dbReference type="SFLD" id="SFLDS00029">
    <property type="entry name" value="Radical_SAM"/>
    <property type="match status" value="1"/>
</dbReference>
<dbReference type="CDD" id="cd00090">
    <property type="entry name" value="HTH_ARSR"/>
    <property type="match status" value="1"/>
</dbReference>
<dbReference type="InterPro" id="IPR040084">
    <property type="entry name" value="GTPase_Obg"/>
</dbReference>
<reference evidence="8" key="2">
    <citation type="submission" date="2017-09" db="EMBL/GenBank/DDBJ databases">
        <authorList>
            <person name="Ehlers B."/>
            <person name="Leendertz F.H."/>
        </authorList>
    </citation>
    <scope>NUCLEOTIDE SEQUENCE [LARGE SCALE GENOMIC DNA]</scope>
    <source>
        <strain evidence="8">WG-1MB</strain>
    </source>
</reference>
<reference evidence="9 11" key="3">
    <citation type="submission" date="2019-03" db="EMBL/GenBank/DDBJ databases">
        <title>Subsurface microbial communities from deep shales in Ohio and West Virginia, USA.</title>
        <authorList>
            <person name="Wrighton K."/>
        </authorList>
    </citation>
    <scope>NUCLEOTIDE SEQUENCE [LARGE SCALE GENOMIC DNA]</scope>
    <source>
        <strain evidence="9 11">WG1_MB</strain>
    </source>
</reference>
<keyword evidence="4" id="KW-0479">Metal-binding</keyword>
<feature type="domain" description="Radical SAM core" evidence="7">
    <location>
        <begin position="37"/>
        <end position="173"/>
    </location>
</feature>
<dbReference type="RefSeq" id="WP_096711770.1">
    <property type="nucleotide sequence ID" value="NZ_SMMS01000001.1"/>
</dbReference>
<comment type="cofactor">
    <cofactor evidence="1">
        <name>[4Fe-4S] cluster</name>
        <dbReference type="ChEBI" id="CHEBI:49883"/>
    </cofactor>
</comment>
<dbReference type="InterPro" id="IPR036390">
    <property type="entry name" value="WH_DNA-bd_sf"/>
</dbReference>
<dbReference type="GO" id="GO:0051539">
    <property type="term" value="F:4 iron, 4 sulfur cluster binding"/>
    <property type="evidence" value="ECO:0007669"/>
    <property type="project" value="UniProtKB-KW"/>
</dbReference>
<keyword evidence="6" id="KW-0411">Iron-sulfur</keyword>
<evidence type="ECO:0000256" key="6">
    <source>
        <dbReference type="ARBA" id="ARBA00023014"/>
    </source>
</evidence>
<dbReference type="InterPro" id="IPR036388">
    <property type="entry name" value="WH-like_DNA-bd_sf"/>
</dbReference>
<dbReference type="InterPro" id="IPR011991">
    <property type="entry name" value="ArsR-like_HTH"/>
</dbReference>
<dbReference type="Gene3D" id="1.10.10.10">
    <property type="entry name" value="Winged helix-like DNA-binding domain superfamily/Winged helix DNA-binding domain"/>
    <property type="match status" value="1"/>
</dbReference>
<keyword evidence="3" id="KW-0949">S-adenosyl-L-methionine</keyword>
<evidence type="ECO:0000256" key="1">
    <source>
        <dbReference type="ARBA" id="ARBA00001966"/>
    </source>
</evidence>
<name>A0A285EXL7_9EURY</name>
<evidence type="ECO:0000259" key="7">
    <source>
        <dbReference type="Pfam" id="PF04055"/>
    </source>
</evidence>
<dbReference type="Proteomes" id="UP000217726">
    <property type="component" value="Unassembled WGS sequence"/>
</dbReference>
<dbReference type="Gene3D" id="3.20.20.70">
    <property type="entry name" value="Aldolase class I"/>
    <property type="match status" value="1"/>
</dbReference>
<gene>
    <name evidence="9" type="ORF">C7960_1977</name>
    <name evidence="8" type="ORF">SAMN06295989_102185</name>
</gene>
<keyword evidence="2" id="KW-0004">4Fe-4S</keyword>
<dbReference type="GO" id="GO:0046872">
    <property type="term" value="F:metal ion binding"/>
    <property type="evidence" value="ECO:0007669"/>
    <property type="project" value="UniProtKB-KW"/>
</dbReference>
<proteinExistence type="predicted"/>
<organism evidence="8 10">
    <name type="scientific">Methanohalophilus euhalobius</name>
    <dbReference type="NCBI Taxonomy" id="51203"/>
    <lineage>
        <taxon>Archaea</taxon>
        <taxon>Methanobacteriati</taxon>
        <taxon>Methanobacteriota</taxon>
        <taxon>Stenosarchaea group</taxon>
        <taxon>Methanomicrobia</taxon>
        <taxon>Methanosarcinales</taxon>
        <taxon>Methanosarcinaceae</taxon>
        <taxon>Methanohalophilus</taxon>
    </lineage>
</organism>
<evidence type="ECO:0000256" key="5">
    <source>
        <dbReference type="ARBA" id="ARBA00023004"/>
    </source>
</evidence>
<dbReference type="GO" id="GO:0003824">
    <property type="term" value="F:catalytic activity"/>
    <property type="evidence" value="ECO:0007669"/>
    <property type="project" value="InterPro"/>
</dbReference>
<dbReference type="OrthoDB" id="17974at2157"/>
<evidence type="ECO:0000256" key="3">
    <source>
        <dbReference type="ARBA" id="ARBA00022691"/>
    </source>
</evidence>
<dbReference type="CDD" id="cd01335">
    <property type="entry name" value="Radical_SAM"/>
    <property type="match status" value="1"/>
</dbReference>
<dbReference type="AlphaFoldDB" id="A0A285EXL7"/>
<dbReference type="EMBL" id="OBDR01000002">
    <property type="protein sequence ID" value="SNY03792.1"/>
    <property type="molecule type" value="Genomic_DNA"/>
</dbReference>
<dbReference type="Pfam" id="PF04055">
    <property type="entry name" value="Radical_SAM"/>
    <property type="match status" value="1"/>
</dbReference>
<dbReference type="InterPro" id="IPR058240">
    <property type="entry name" value="rSAM_sf"/>
</dbReference>
<evidence type="ECO:0000313" key="11">
    <source>
        <dbReference type="Proteomes" id="UP000295404"/>
    </source>
</evidence>
<dbReference type="InterPro" id="IPR013785">
    <property type="entry name" value="Aldolase_TIM"/>
</dbReference>
<evidence type="ECO:0000256" key="4">
    <source>
        <dbReference type="ARBA" id="ARBA00022723"/>
    </source>
</evidence>
<evidence type="ECO:0000256" key="2">
    <source>
        <dbReference type="ARBA" id="ARBA00022485"/>
    </source>
</evidence>